<feature type="region of interest" description="Disordered" evidence="3">
    <location>
        <begin position="213"/>
        <end position="410"/>
    </location>
</feature>
<proteinExistence type="predicted"/>
<organism evidence="5 6">
    <name type="scientific">Syphacia muris</name>
    <dbReference type="NCBI Taxonomy" id="451379"/>
    <lineage>
        <taxon>Eukaryota</taxon>
        <taxon>Metazoa</taxon>
        <taxon>Ecdysozoa</taxon>
        <taxon>Nematoda</taxon>
        <taxon>Chromadorea</taxon>
        <taxon>Rhabditida</taxon>
        <taxon>Spirurina</taxon>
        <taxon>Oxyuridomorpha</taxon>
        <taxon>Oxyuroidea</taxon>
        <taxon>Oxyuridae</taxon>
        <taxon>Syphacia</taxon>
    </lineage>
</organism>
<feature type="domain" description="YEATS" evidence="4">
    <location>
        <begin position="1"/>
        <end position="172"/>
    </location>
</feature>
<feature type="compositionally biased region" description="Basic and acidic residues" evidence="3">
    <location>
        <begin position="264"/>
        <end position="276"/>
    </location>
</feature>
<dbReference type="Gene3D" id="2.60.40.1970">
    <property type="entry name" value="YEATS domain"/>
    <property type="match status" value="1"/>
</dbReference>
<evidence type="ECO:0000256" key="1">
    <source>
        <dbReference type="ARBA" id="ARBA00023242"/>
    </source>
</evidence>
<reference evidence="6" key="1">
    <citation type="submission" date="2017-02" db="UniProtKB">
        <authorList>
            <consortium name="WormBaseParasite"/>
        </authorList>
    </citation>
    <scope>IDENTIFICATION</scope>
</reference>
<evidence type="ECO:0000313" key="5">
    <source>
        <dbReference type="Proteomes" id="UP000046393"/>
    </source>
</evidence>
<feature type="compositionally biased region" description="Low complexity" evidence="3">
    <location>
        <begin position="243"/>
        <end position="254"/>
    </location>
</feature>
<name>A0A0N5B0K0_9BILA</name>
<evidence type="ECO:0000313" key="6">
    <source>
        <dbReference type="WBParaSite" id="SMUV_0001080201-mRNA-1"/>
    </source>
</evidence>
<evidence type="ECO:0000259" key="4">
    <source>
        <dbReference type="PROSITE" id="PS51037"/>
    </source>
</evidence>
<dbReference type="PROSITE" id="PS51037">
    <property type="entry name" value="YEATS"/>
    <property type="match status" value="1"/>
</dbReference>
<dbReference type="AlphaFoldDB" id="A0A0N5B0K0"/>
<dbReference type="InterPro" id="IPR040930">
    <property type="entry name" value="AF-9_AHD"/>
</dbReference>
<feature type="compositionally biased region" description="Polar residues" evidence="3">
    <location>
        <begin position="294"/>
        <end position="303"/>
    </location>
</feature>
<dbReference type="InterPro" id="IPR052790">
    <property type="entry name" value="YEATS_domain"/>
</dbReference>
<dbReference type="STRING" id="451379.A0A0N5B0K0"/>
<evidence type="ECO:0000256" key="2">
    <source>
        <dbReference type="PROSITE-ProRule" id="PRU00376"/>
    </source>
</evidence>
<dbReference type="GO" id="GO:0003682">
    <property type="term" value="F:chromatin binding"/>
    <property type="evidence" value="ECO:0007669"/>
    <property type="project" value="TreeGrafter"/>
</dbReference>
<sequence length="480" mass="53588">MAETRLLLPLQIGHESEMLDTLTPSGQSQFRWTVFVRSAESLQFTDRSFISKFFRFLCTCSNRVEKELCAEEKLEANIFMLGLSFLMLVVFELHPDFGNPKRTVKEPPFEVTETGYAGFTIPIQISFMGVSKTYKLIYDMNLVLEKQSKHCVEQLLLIKQPSNEFYELALKYGARIKKEKKKKEKHSERNYDYESDQSQRYETAAAAEAIEKETSKKKKNLQTDCKSGTLAGSSASSENKVFSTPTTSTAAAASKNFLPKKVQKASEENEKGEKTRTSRVLSPADRSHGVATGRGSSPAVNNSRSKKPPPNTVRDSGGPAKERGKVNNDANNTAVASSSVPVPPNDKNDKLARKSNPTVGRFKSGQREKSVERQKCAVPVNGEKLKSSPSESMKSYADDQSPPSKKRKQELSVDTLLAVQKNLMDIENSERMFAVVDAIFSSSEWPVPSLEYSEDTKILSFDLFALDPALILKLEELCQR</sequence>
<protein>
    <submittedName>
        <fullName evidence="6">AHD domain-containing protein</fullName>
    </submittedName>
</protein>
<keyword evidence="1 2" id="KW-0539">Nucleus</keyword>
<feature type="compositionally biased region" description="Basic and acidic residues" evidence="3">
    <location>
        <begin position="365"/>
        <end position="375"/>
    </location>
</feature>
<feature type="compositionally biased region" description="Polar residues" evidence="3">
    <location>
        <begin position="222"/>
        <end position="242"/>
    </location>
</feature>
<dbReference type="InterPro" id="IPR038704">
    <property type="entry name" value="YEAST_sf"/>
</dbReference>
<keyword evidence="5" id="KW-1185">Reference proteome</keyword>
<dbReference type="CDD" id="cd16906">
    <property type="entry name" value="YEATS_AF-9_like"/>
    <property type="match status" value="1"/>
</dbReference>
<dbReference type="PANTHER" id="PTHR47827">
    <property type="entry name" value="AHD DOMAIN-CONTAINING PROTEIN"/>
    <property type="match status" value="1"/>
</dbReference>
<dbReference type="GO" id="GO:0045893">
    <property type="term" value="P:positive regulation of DNA-templated transcription"/>
    <property type="evidence" value="ECO:0007669"/>
    <property type="project" value="TreeGrafter"/>
</dbReference>
<accession>A0A0N5B0K0</accession>
<evidence type="ECO:0000256" key="3">
    <source>
        <dbReference type="SAM" id="MobiDB-lite"/>
    </source>
</evidence>
<feature type="region of interest" description="Disordered" evidence="3">
    <location>
        <begin position="179"/>
        <end position="198"/>
    </location>
</feature>
<dbReference type="Proteomes" id="UP000046393">
    <property type="component" value="Unplaced"/>
</dbReference>
<dbReference type="GO" id="GO:0008023">
    <property type="term" value="C:transcription elongation factor complex"/>
    <property type="evidence" value="ECO:0007669"/>
    <property type="project" value="TreeGrafter"/>
</dbReference>
<dbReference type="InterPro" id="IPR055129">
    <property type="entry name" value="YEATS_dom"/>
</dbReference>
<dbReference type="WBParaSite" id="SMUV_0001080201-mRNA-1">
    <property type="protein sequence ID" value="SMUV_0001080201-mRNA-1"/>
    <property type="gene ID" value="SMUV_0001080201"/>
</dbReference>
<feature type="compositionally biased region" description="Polar residues" evidence="3">
    <location>
        <begin position="328"/>
        <end position="340"/>
    </location>
</feature>
<dbReference type="Pfam" id="PF17793">
    <property type="entry name" value="AHD"/>
    <property type="match status" value="1"/>
</dbReference>
<dbReference type="Gene3D" id="1.20.1270.290">
    <property type="match status" value="1"/>
</dbReference>
<comment type="subcellular location">
    <subcellularLocation>
        <location evidence="2">Nucleus</location>
    </subcellularLocation>
</comment>
<dbReference type="PANTHER" id="PTHR47827:SF3">
    <property type="entry name" value="AF-9 ANC1 HOMOLOGY DOMAIN-CONTAINING PROTEIN"/>
    <property type="match status" value="1"/>
</dbReference>
<dbReference type="Pfam" id="PF03366">
    <property type="entry name" value="YEATS"/>
    <property type="match status" value="1"/>
</dbReference>